<keyword evidence="3 8" id="KW-1134">Transmembrane beta strand</keyword>
<dbReference type="PANTHER" id="PTHR47234:SF3">
    <property type="entry name" value="SECRETIN_TONB SHORT N-TERMINAL DOMAIN-CONTAINING PROTEIN"/>
    <property type="match status" value="1"/>
</dbReference>
<feature type="domain" description="TonB-dependent receptor-like beta-barrel" evidence="11">
    <location>
        <begin position="374"/>
        <end position="821"/>
    </location>
</feature>
<keyword evidence="2 8" id="KW-0813">Transport</keyword>
<evidence type="ECO:0000256" key="9">
    <source>
        <dbReference type="RuleBase" id="RU003357"/>
    </source>
</evidence>
<keyword evidence="4 8" id="KW-0812">Transmembrane</keyword>
<dbReference type="EMBL" id="LLZS01000003">
    <property type="protein sequence ID" value="KUR73093.1"/>
    <property type="molecule type" value="Genomic_DNA"/>
</dbReference>
<evidence type="ECO:0000256" key="1">
    <source>
        <dbReference type="ARBA" id="ARBA00004571"/>
    </source>
</evidence>
<gene>
    <name evidence="13" type="ORF">AQZ52_02250</name>
</gene>
<reference evidence="13 14" key="1">
    <citation type="submission" date="2015-10" db="EMBL/GenBank/DDBJ databases">
        <title>Draft genome sequence of Novosphingobium fuchskuhlense DSM 25065 isolated from a surface water sample of the southwest basin of Lake Grosse Fuchskuhle.</title>
        <authorList>
            <person name="Ruckert C."/>
            <person name="Winkler A."/>
            <person name="Glaeser J."/>
            <person name="Grossart H.-P."/>
            <person name="Kalinowski J."/>
            <person name="Glaeser S."/>
        </authorList>
    </citation>
    <scope>NUCLEOTIDE SEQUENCE [LARGE SCALE GENOMIC DNA]</scope>
    <source>
        <strain evidence="13 14">FNE08-7</strain>
    </source>
</reference>
<feature type="chain" id="PRO_5007157105" evidence="10">
    <location>
        <begin position="19"/>
        <end position="872"/>
    </location>
</feature>
<evidence type="ECO:0000256" key="7">
    <source>
        <dbReference type="ARBA" id="ARBA00023237"/>
    </source>
</evidence>
<evidence type="ECO:0000259" key="12">
    <source>
        <dbReference type="Pfam" id="PF07715"/>
    </source>
</evidence>
<keyword evidence="7 8" id="KW-0998">Cell outer membrane</keyword>
<evidence type="ECO:0000259" key="11">
    <source>
        <dbReference type="Pfam" id="PF00593"/>
    </source>
</evidence>
<keyword evidence="10" id="KW-0732">Signal</keyword>
<comment type="subcellular location">
    <subcellularLocation>
        <location evidence="1 8">Cell outer membrane</location>
        <topology evidence="1 8">Multi-pass membrane protein</topology>
    </subcellularLocation>
</comment>
<evidence type="ECO:0000256" key="5">
    <source>
        <dbReference type="ARBA" id="ARBA00023077"/>
    </source>
</evidence>
<dbReference type="Proteomes" id="UP000058012">
    <property type="component" value="Unassembled WGS sequence"/>
</dbReference>
<evidence type="ECO:0000256" key="4">
    <source>
        <dbReference type="ARBA" id="ARBA00022692"/>
    </source>
</evidence>
<comment type="similarity">
    <text evidence="8 9">Belongs to the TonB-dependent receptor family.</text>
</comment>
<dbReference type="PANTHER" id="PTHR47234">
    <property type="match status" value="1"/>
</dbReference>
<name>A0A117UYB2_9SPHN</name>
<dbReference type="Pfam" id="PF07715">
    <property type="entry name" value="Plug"/>
    <property type="match status" value="1"/>
</dbReference>
<dbReference type="InterPro" id="IPR000531">
    <property type="entry name" value="Beta-barrel_TonB"/>
</dbReference>
<evidence type="ECO:0000256" key="8">
    <source>
        <dbReference type="PROSITE-ProRule" id="PRU01360"/>
    </source>
</evidence>
<evidence type="ECO:0000256" key="10">
    <source>
        <dbReference type="SAM" id="SignalP"/>
    </source>
</evidence>
<dbReference type="GO" id="GO:0009279">
    <property type="term" value="C:cell outer membrane"/>
    <property type="evidence" value="ECO:0007669"/>
    <property type="project" value="UniProtKB-SubCell"/>
</dbReference>
<keyword evidence="14" id="KW-1185">Reference proteome</keyword>
<dbReference type="STRING" id="1117702.AQZ52_02250"/>
<dbReference type="InterPro" id="IPR012910">
    <property type="entry name" value="Plug_dom"/>
</dbReference>
<dbReference type="InterPro" id="IPR037066">
    <property type="entry name" value="Plug_dom_sf"/>
</dbReference>
<feature type="domain" description="TonB-dependent receptor plug" evidence="12">
    <location>
        <begin position="47"/>
        <end position="172"/>
    </location>
</feature>
<evidence type="ECO:0000256" key="2">
    <source>
        <dbReference type="ARBA" id="ARBA00022448"/>
    </source>
</evidence>
<dbReference type="Gene3D" id="2.40.170.20">
    <property type="entry name" value="TonB-dependent receptor, beta-barrel domain"/>
    <property type="match status" value="1"/>
</dbReference>
<keyword evidence="5 9" id="KW-0798">TonB box</keyword>
<accession>A0A117UYB2</accession>
<organism evidence="13 14">
    <name type="scientific">Novosphingobium fuchskuhlense</name>
    <dbReference type="NCBI Taxonomy" id="1117702"/>
    <lineage>
        <taxon>Bacteria</taxon>
        <taxon>Pseudomonadati</taxon>
        <taxon>Pseudomonadota</taxon>
        <taxon>Alphaproteobacteria</taxon>
        <taxon>Sphingomonadales</taxon>
        <taxon>Sphingomonadaceae</taxon>
        <taxon>Novosphingobium</taxon>
    </lineage>
</organism>
<dbReference type="PROSITE" id="PS52016">
    <property type="entry name" value="TONB_DEPENDENT_REC_3"/>
    <property type="match status" value="1"/>
</dbReference>
<feature type="signal peptide" evidence="10">
    <location>
        <begin position="1"/>
        <end position="18"/>
    </location>
</feature>
<evidence type="ECO:0000313" key="13">
    <source>
        <dbReference type="EMBL" id="KUR73093.1"/>
    </source>
</evidence>
<dbReference type="AlphaFoldDB" id="A0A117UYB2"/>
<evidence type="ECO:0000256" key="6">
    <source>
        <dbReference type="ARBA" id="ARBA00023136"/>
    </source>
</evidence>
<dbReference type="Gene3D" id="2.170.130.10">
    <property type="entry name" value="TonB-dependent receptor, plug domain"/>
    <property type="match status" value="1"/>
</dbReference>
<evidence type="ECO:0000313" key="14">
    <source>
        <dbReference type="Proteomes" id="UP000058012"/>
    </source>
</evidence>
<protein>
    <submittedName>
        <fullName evidence="13">TonB-dependent receptor</fullName>
    </submittedName>
</protein>
<dbReference type="SUPFAM" id="SSF56935">
    <property type="entry name" value="Porins"/>
    <property type="match status" value="1"/>
</dbReference>
<proteinExistence type="inferred from homology"/>
<sequence length="872" mass="92538">MASAAVFGGVAAPQAAFAQAAAAAPADDAAAAQSIVVIGTRRTDRTVADSASPIDVISAADLTTQPTANLLDSVRNLVPSFFVGQNSISDASTFVRAPSLRGLPGDQLLVMLNGKRYNRSALVQVYNGGDTGLSFGSQGPDISAIPAIAIKGLEVLRDGATAQYGSDAIAGVLNYGLRDNGGFELMGRYGQFYKGDGKSYQVAGNAGLKADRGFINVSAEYNNDGRTSRGVTRPIAARFAAENPSLADKLPFYPLPAQIWGNSPSEGWKAVVNAAYEVTDNSKVYAFGNFAHSKAEQSFNFRSSYQGSSTFEYDDGSGTKKTGTIGGRSFFQAPYYKTECPAGNPTCPAGGYVKDGNVFNLTSLYPAGFTPIFVGKTDQAYGTLGWKGKTDGGFTYDLSASLSRNSLDLSMYNSISPSFGGASQTSFEFGKLIQKEFDANLDVTYAVEAGLASPITFSGGAEFRRESYTATEGDFQSYGAGPYAIAHDLYTETAPGVFTPTGEKTAVYDPAASGYGGTAPTYAGTNKQKSYGFYVGAETDVTKELTLGAAGRYEHYDSFGGRFVYKFNGIYHVTDEFALRGTVGSGFHAPTPGQNNTQVLTTNFLAGQSVQVGTFPVTSAVAQYFGAKALKPEKSTNFGFGFVFQPTSALTLTVDAYQIKVTDRIFISKSFVVGASDIAKLAELASVGVGGNVQYFTNSLDIRTRGVDVVGSYRTDLAGGKLNLTLAYNYNKNKVTKFDSAAIGPAQITDAENLAPKHRLNLQGNWSMGAFSVGAAGRYFGKWRAETDYPGQEFGAKVTADVDVTYTFMDNFKLTVGGNNIFNTKPDRIKASSSNPIYTLTNSTGDGQIYPRNGGPFGFNGGFWYVRASVKY</sequence>
<dbReference type="InterPro" id="IPR036942">
    <property type="entry name" value="Beta-barrel_TonB_sf"/>
</dbReference>
<dbReference type="InterPro" id="IPR039426">
    <property type="entry name" value="TonB-dep_rcpt-like"/>
</dbReference>
<keyword evidence="13" id="KW-0675">Receptor</keyword>
<keyword evidence="6 8" id="KW-0472">Membrane</keyword>
<dbReference type="Pfam" id="PF00593">
    <property type="entry name" value="TonB_dep_Rec_b-barrel"/>
    <property type="match status" value="1"/>
</dbReference>
<evidence type="ECO:0000256" key="3">
    <source>
        <dbReference type="ARBA" id="ARBA00022452"/>
    </source>
</evidence>
<comment type="caution">
    <text evidence="13">The sequence shown here is derived from an EMBL/GenBank/DDBJ whole genome shotgun (WGS) entry which is preliminary data.</text>
</comment>